<keyword evidence="2" id="KW-1185">Reference proteome</keyword>
<evidence type="ECO:0000313" key="1">
    <source>
        <dbReference type="EMBL" id="TNV80756.1"/>
    </source>
</evidence>
<dbReference type="EMBL" id="RRYP01007071">
    <property type="protein sequence ID" value="TNV80756.1"/>
    <property type="molecule type" value="Genomic_DNA"/>
</dbReference>
<name>A0A8J8NV82_HALGN</name>
<sequence length="539" mass="62467">MQQGQQPEQTKLHQFGIFDRFNPQSTNIIEQIYQSKFQKEKYRHQAEQDECFTYAYAKMQKFEVLHMDDDTDVIMNIQDLGFSPRQQFSQHKCQIDVQAMSSEIAIQNYQCQQNQLEDLRQIGHRKHQQIRDVFHGKDEELALNKQLFQFHNRQKLSASKIHGITISNQIEEGSIKRNPSQNQEIPHEIYIKQQLSSAAADAALFNREKRSSQILPGKSKFYHRSIKDTQDSGGRVYIQTRNLSEIENQLNIQIQNKDTSIMMEAQELYQNHQDLCEFSVESGEKGQFQGLETLGLVKATSCSDKDQNLYTDLNGNFQKYTIRNQLEQYQTPKRLIEKSRHVQFDNGNCIQNSKNFSHYQHNQNQQIANGSNTEQSVKFSLQINRTSASSIGKKQLPVQNNEFLLPGQIYTAQTLLSRNDRNSASSLKQRQHFRSDNDNALFMILEEESSSQSCESSLFSLSESNTPDKNGVKASICYSVGKSDIENRKVNNYLFKPQTDEFIEEIPEEFEGLQDCSIKCNMTESPQFNQKTFSLKYLQ</sequence>
<evidence type="ECO:0000313" key="2">
    <source>
        <dbReference type="Proteomes" id="UP000785679"/>
    </source>
</evidence>
<comment type="caution">
    <text evidence="1">The sequence shown here is derived from an EMBL/GenBank/DDBJ whole genome shotgun (WGS) entry which is preliminary data.</text>
</comment>
<dbReference type="AlphaFoldDB" id="A0A8J8NV82"/>
<reference evidence="1" key="1">
    <citation type="submission" date="2019-06" db="EMBL/GenBank/DDBJ databases">
        <authorList>
            <person name="Zheng W."/>
        </authorList>
    </citation>
    <scope>NUCLEOTIDE SEQUENCE</scope>
    <source>
        <strain evidence="1">QDHG01</strain>
    </source>
</reference>
<protein>
    <submittedName>
        <fullName evidence="1">Uncharacterized protein</fullName>
    </submittedName>
</protein>
<organism evidence="1 2">
    <name type="scientific">Halteria grandinella</name>
    <dbReference type="NCBI Taxonomy" id="5974"/>
    <lineage>
        <taxon>Eukaryota</taxon>
        <taxon>Sar</taxon>
        <taxon>Alveolata</taxon>
        <taxon>Ciliophora</taxon>
        <taxon>Intramacronucleata</taxon>
        <taxon>Spirotrichea</taxon>
        <taxon>Stichotrichia</taxon>
        <taxon>Sporadotrichida</taxon>
        <taxon>Halteriidae</taxon>
        <taxon>Halteria</taxon>
    </lineage>
</organism>
<proteinExistence type="predicted"/>
<dbReference type="Proteomes" id="UP000785679">
    <property type="component" value="Unassembled WGS sequence"/>
</dbReference>
<gene>
    <name evidence="1" type="ORF">FGO68_gene7141</name>
</gene>
<accession>A0A8J8NV82</accession>